<protein>
    <submittedName>
        <fullName evidence="3">Uncharacterized protein</fullName>
    </submittedName>
</protein>
<reference evidence="3 4" key="1">
    <citation type="submission" date="2014-10" db="EMBL/GenBank/DDBJ databases">
        <title>Draft genome of the hookworm Ancylostoma caninum.</title>
        <authorList>
            <person name="Mitreva M."/>
        </authorList>
    </citation>
    <scope>NUCLEOTIDE SEQUENCE [LARGE SCALE GENOMIC DNA]</scope>
    <source>
        <strain evidence="3 4">Baltimore</strain>
    </source>
</reference>
<dbReference type="Proteomes" id="UP000252519">
    <property type="component" value="Unassembled WGS sequence"/>
</dbReference>
<proteinExistence type="predicted"/>
<feature type="chain" id="PRO_5016586997" evidence="2">
    <location>
        <begin position="20"/>
        <end position="133"/>
    </location>
</feature>
<keyword evidence="2" id="KW-0732">Signal</keyword>
<dbReference type="EMBL" id="JOJR01012189">
    <property type="protein sequence ID" value="RCN25388.1"/>
    <property type="molecule type" value="Genomic_DNA"/>
</dbReference>
<evidence type="ECO:0000313" key="4">
    <source>
        <dbReference type="Proteomes" id="UP000252519"/>
    </source>
</evidence>
<accession>A0A368F158</accession>
<feature type="signal peptide" evidence="2">
    <location>
        <begin position="1"/>
        <end position="19"/>
    </location>
</feature>
<gene>
    <name evidence="3" type="ORF">ANCCAN_28901</name>
</gene>
<evidence type="ECO:0000256" key="1">
    <source>
        <dbReference type="SAM" id="MobiDB-lite"/>
    </source>
</evidence>
<comment type="caution">
    <text evidence="3">The sequence shown here is derived from an EMBL/GenBank/DDBJ whole genome shotgun (WGS) entry which is preliminary data.</text>
</comment>
<evidence type="ECO:0000313" key="3">
    <source>
        <dbReference type="EMBL" id="RCN25388.1"/>
    </source>
</evidence>
<organism evidence="3 4">
    <name type="scientific">Ancylostoma caninum</name>
    <name type="common">Dog hookworm</name>
    <dbReference type="NCBI Taxonomy" id="29170"/>
    <lineage>
        <taxon>Eukaryota</taxon>
        <taxon>Metazoa</taxon>
        <taxon>Ecdysozoa</taxon>
        <taxon>Nematoda</taxon>
        <taxon>Chromadorea</taxon>
        <taxon>Rhabditida</taxon>
        <taxon>Rhabditina</taxon>
        <taxon>Rhabditomorpha</taxon>
        <taxon>Strongyloidea</taxon>
        <taxon>Ancylostomatidae</taxon>
        <taxon>Ancylostomatinae</taxon>
        <taxon>Ancylostoma</taxon>
    </lineage>
</organism>
<dbReference type="AlphaFoldDB" id="A0A368F158"/>
<feature type="compositionally biased region" description="Low complexity" evidence="1">
    <location>
        <begin position="41"/>
        <end position="60"/>
    </location>
</feature>
<sequence length="133" mass="14463">MGTIVTMLLLLAALSPFSCIRKWRRKLAKPSKKPISKSKSRPTSSTSASKSKTPSAPVAAVKKHEKVKKLEAAAQAMAANLSQPQSLQRPEVQYAEKTPEAKLAKIAKGTKKGSTVSPCEFMGRARTLMWQNI</sequence>
<feature type="compositionally biased region" description="Basic residues" evidence="1">
    <location>
        <begin position="25"/>
        <end position="40"/>
    </location>
</feature>
<keyword evidence="4" id="KW-1185">Reference proteome</keyword>
<name>A0A368F158_ANCCA</name>
<evidence type="ECO:0000256" key="2">
    <source>
        <dbReference type="SAM" id="SignalP"/>
    </source>
</evidence>
<feature type="region of interest" description="Disordered" evidence="1">
    <location>
        <begin position="25"/>
        <end position="64"/>
    </location>
</feature>